<organism evidence="1 2">
    <name type="scientific">Marininema mesophilum</name>
    <dbReference type="NCBI Taxonomy" id="1048340"/>
    <lineage>
        <taxon>Bacteria</taxon>
        <taxon>Bacillati</taxon>
        <taxon>Bacillota</taxon>
        <taxon>Bacilli</taxon>
        <taxon>Bacillales</taxon>
        <taxon>Thermoactinomycetaceae</taxon>
        <taxon>Marininema</taxon>
    </lineage>
</organism>
<gene>
    <name evidence="1" type="ORF">SAMN05444487_11369</name>
</gene>
<dbReference type="EMBL" id="FNNQ01000013">
    <property type="protein sequence ID" value="SDX28453.1"/>
    <property type="molecule type" value="Genomic_DNA"/>
</dbReference>
<keyword evidence="2" id="KW-1185">Reference proteome</keyword>
<dbReference type="Proteomes" id="UP000198534">
    <property type="component" value="Unassembled WGS sequence"/>
</dbReference>
<dbReference type="STRING" id="1048340.SAMN05444487_11369"/>
<accession>A0A1H3AFQ1</accession>
<dbReference type="AlphaFoldDB" id="A0A1H3AFQ1"/>
<name>A0A1H3AFQ1_9BACL</name>
<protein>
    <recommendedName>
        <fullName evidence="3">DUF951 domain-containing protein</fullName>
    </recommendedName>
</protein>
<dbReference type="PIRSF" id="PIRSF037263">
    <property type="entry name" value="DUF951_bac"/>
    <property type="match status" value="1"/>
</dbReference>
<proteinExistence type="predicted"/>
<dbReference type="PANTHER" id="PTHR38455">
    <property type="entry name" value="HYPOTHETICAL CYTOSOLIC PROTEIN"/>
    <property type="match status" value="1"/>
</dbReference>
<dbReference type="PANTHER" id="PTHR38455:SF1">
    <property type="entry name" value="DUF951 DOMAIN-CONTAINING PROTEIN"/>
    <property type="match status" value="1"/>
</dbReference>
<reference evidence="1 2" key="1">
    <citation type="submission" date="2016-10" db="EMBL/GenBank/DDBJ databases">
        <authorList>
            <person name="de Groot N.N."/>
        </authorList>
    </citation>
    <scope>NUCLEOTIDE SEQUENCE [LARGE SCALE GENOMIC DNA]</scope>
    <source>
        <strain evidence="1 2">DSM 45610</strain>
    </source>
</reference>
<evidence type="ECO:0000313" key="2">
    <source>
        <dbReference type="Proteomes" id="UP000198534"/>
    </source>
</evidence>
<dbReference type="Pfam" id="PF06107">
    <property type="entry name" value="DUF951"/>
    <property type="match status" value="1"/>
</dbReference>
<evidence type="ECO:0000313" key="1">
    <source>
        <dbReference type="EMBL" id="SDX28453.1"/>
    </source>
</evidence>
<sequence length="70" mass="8036">MPMDRKKFQLGDVVEMKKGHPCGTNAWKVIRMGMDIRMKCTGCGHSVLLPRTRFEKRLRKVLIPADPPVE</sequence>
<evidence type="ECO:0008006" key="3">
    <source>
        <dbReference type="Google" id="ProtNLM"/>
    </source>
</evidence>
<dbReference type="InterPro" id="IPR009296">
    <property type="entry name" value="DUF951"/>
</dbReference>